<gene>
    <name evidence="2" type="ORF">UABAM_03661</name>
</gene>
<accession>A0A5S9F405</accession>
<feature type="transmembrane region" description="Helical" evidence="1">
    <location>
        <begin position="189"/>
        <end position="210"/>
    </location>
</feature>
<reference evidence="2 3" key="1">
    <citation type="submission" date="2019-08" db="EMBL/GenBank/DDBJ databases">
        <title>Complete genome sequence of Candidatus Uab amorphum.</title>
        <authorList>
            <person name="Shiratori T."/>
            <person name="Suzuki S."/>
            <person name="Kakizawa Y."/>
            <person name="Ishida K."/>
        </authorList>
    </citation>
    <scope>NUCLEOTIDE SEQUENCE [LARGE SCALE GENOMIC DNA]</scope>
    <source>
        <strain evidence="2 3">SRT547</strain>
    </source>
</reference>
<feature type="transmembrane region" description="Helical" evidence="1">
    <location>
        <begin position="108"/>
        <end position="130"/>
    </location>
</feature>
<dbReference type="EMBL" id="AP019860">
    <property type="protein sequence ID" value="BBM85297.1"/>
    <property type="molecule type" value="Genomic_DNA"/>
</dbReference>
<feature type="transmembrane region" description="Helical" evidence="1">
    <location>
        <begin position="355"/>
        <end position="380"/>
    </location>
</feature>
<dbReference type="OrthoDB" id="238487at2"/>
<protein>
    <recommendedName>
        <fullName evidence="4">O-antigen ligase domain-containing protein</fullName>
    </recommendedName>
</protein>
<feature type="transmembrane region" description="Helical" evidence="1">
    <location>
        <begin position="241"/>
        <end position="258"/>
    </location>
</feature>
<feature type="transmembrane region" description="Helical" evidence="1">
    <location>
        <begin position="217"/>
        <end position="235"/>
    </location>
</feature>
<evidence type="ECO:0008006" key="4">
    <source>
        <dbReference type="Google" id="ProtNLM"/>
    </source>
</evidence>
<dbReference type="RefSeq" id="WP_151969407.1">
    <property type="nucleotide sequence ID" value="NZ_AP019860.1"/>
</dbReference>
<feature type="transmembrane region" description="Helical" evidence="1">
    <location>
        <begin position="46"/>
        <end position="70"/>
    </location>
</feature>
<keyword evidence="1" id="KW-1133">Transmembrane helix</keyword>
<feature type="transmembrane region" description="Helical" evidence="1">
    <location>
        <begin position="7"/>
        <end position="26"/>
    </location>
</feature>
<dbReference type="Proteomes" id="UP000326354">
    <property type="component" value="Chromosome"/>
</dbReference>
<feature type="transmembrane region" description="Helical" evidence="1">
    <location>
        <begin position="82"/>
        <end position="102"/>
    </location>
</feature>
<dbReference type="AlphaFoldDB" id="A0A5S9F405"/>
<sequence>MSGSITLYFSLLLLGMVCLAISFFQWRWSMYFFFVWLLVEGAFRKWFLPGLSTVLIFVKYAIVVGPFMLCLLKNKANYSYPFVPIIFFYFFWGIIEFFNWSATSDIRIFLVGMMIHYSFITLIVTVPAVLNTKQKILRFFRWAAFLAIPILLLGVYQYSLPPSHYLNKYVGDSTSIAGFMGKVRIISTFSYIAPFGQYLFVLLSFLMVLIIQENNKFLSAVYYCCFVLAWLNVFMTASRGVVAVSAILTIGFILLSVSRRNALWQKFVLRILLVGILTVVAFTVSSSGQKSFELLVKRFERGRVSSRVYNMVRIARLQNAGLLGYGIGTEFQGISRILDIRKQFDVVFEGEKDRLVAGIGFVGYCIVMVLRIIIMIWVWGVFFRTKNYSLRIILIFPVACLTQGAILGGVIYNFMANAHYWFSVGLAIAVLRIQHMEKMQQWRLRLSYSGRGPYAPSNNCDLLPTNDS</sequence>
<organism evidence="2 3">
    <name type="scientific">Uabimicrobium amorphum</name>
    <dbReference type="NCBI Taxonomy" id="2596890"/>
    <lineage>
        <taxon>Bacteria</taxon>
        <taxon>Pseudomonadati</taxon>
        <taxon>Planctomycetota</taxon>
        <taxon>Candidatus Uabimicrobiia</taxon>
        <taxon>Candidatus Uabimicrobiales</taxon>
        <taxon>Candidatus Uabimicrobiaceae</taxon>
        <taxon>Candidatus Uabimicrobium</taxon>
    </lineage>
</organism>
<feature type="transmembrane region" description="Helical" evidence="1">
    <location>
        <begin position="142"/>
        <end position="159"/>
    </location>
</feature>
<feature type="transmembrane region" description="Helical" evidence="1">
    <location>
        <begin position="392"/>
        <end position="412"/>
    </location>
</feature>
<dbReference type="KEGG" id="uam:UABAM_03661"/>
<keyword evidence="1" id="KW-0472">Membrane</keyword>
<evidence type="ECO:0000256" key="1">
    <source>
        <dbReference type="SAM" id="Phobius"/>
    </source>
</evidence>
<keyword evidence="3" id="KW-1185">Reference proteome</keyword>
<feature type="transmembrane region" description="Helical" evidence="1">
    <location>
        <begin position="418"/>
        <end position="435"/>
    </location>
</feature>
<keyword evidence="1" id="KW-0812">Transmembrane</keyword>
<evidence type="ECO:0000313" key="2">
    <source>
        <dbReference type="EMBL" id="BBM85297.1"/>
    </source>
</evidence>
<evidence type="ECO:0000313" key="3">
    <source>
        <dbReference type="Proteomes" id="UP000326354"/>
    </source>
</evidence>
<proteinExistence type="predicted"/>
<feature type="transmembrane region" description="Helical" evidence="1">
    <location>
        <begin position="267"/>
        <end position="285"/>
    </location>
</feature>
<name>A0A5S9F405_UABAM</name>